<dbReference type="SMART" id="SM01161">
    <property type="entry name" value="DUF1767"/>
    <property type="match status" value="1"/>
</dbReference>
<dbReference type="InterPro" id="IPR042470">
    <property type="entry name" value="RMI1_N_C_sf"/>
</dbReference>
<feature type="region of interest" description="Disordered" evidence="3">
    <location>
        <begin position="227"/>
        <end position="339"/>
    </location>
</feature>
<dbReference type="PANTHER" id="PTHR14790">
    <property type="entry name" value="RECQ-MEDIATED GENOME INSTABILITY PROTEIN 1 RMI1"/>
    <property type="match status" value="1"/>
</dbReference>
<dbReference type="GO" id="GO:0000712">
    <property type="term" value="P:resolution of meiotic recombination intermediates"/>
    <property type="evidence" value="ECO:0007669"/>
    <property type="project" value="TreeGrafter"/>
</dbReference>
<dbReference type="PANTHER" id="PTHR14790:SF15">
    <property type="entry name" value="RECQ-MEDIATED GENOME INSTABILITY PROTEIN 1"/>
    <property type="match status" value="1"/>
</dbReference>
<accession>A0A5D3B2S8</accession>
<sequence length="532" mass="58143">MAFNIAPIQNFLKKEYPLPKPDPRWIKQCVAALQAAGTEPSEQSVQSEYLFTDLAHCTLPSSAIPEGDLHNVILFPIPTLLQVHSVTEIGNSAFQIQTVMEQRSEVLSGRTRIRGLGDAEQEANGEEGEEEEVEDGRVPPYPRSMLKLDVGDGRKVLKAIELERIPDFVLGQTNLGSKILVHNVRIRRGILLLTPQNTQVIDSCVDDLEANQREMFVRDLKRRLGKLGPGEDDGEAAPRIVIPPPVRDGGQRRGAGGGQPRARARLRARAEPSAKAEPKSEHQDAPAPTTSRFFKTPKRSPSPAAGPFKRPAQIPTRTRNRSPTPDFDDEGDSIFDAFDESFYDHVDQAAAQLKSTASGSGSGTGGRKEKEMFEAAEIDDDDDDGDFMILDESVIRQIDDMSSRPKVGAPSTTTTTQGIRQKSVAISSSTSKGKPQYIDPDDGDETDYGMDEDLDESFVRQVDEQVAALVGASKTASRTVQGAASSKRSLGTPAASAMRGSQWKKTFSTDISSDEDDMQKENRKPEVIEISD</sequence>
<gene>
    <name evidence="5" type="ORF">B9479_001129</name>
</gene>
<evidence type="ECO:0000256" key="1">
    <source>
        <dbReference type="ARBA" id="ARBA00006395"/>
    </source>
</evidence>
<dbReference type="GO" id="GO:0031422">
    <property type="term" value="C:RecQ family helicase-topoisomerase III complex"/>
    <property type="evidence" value="ECO:0007669"/>
    <property type="project" value="TreeGrafter"/>
</dbReference>
<feature type="compositionally biased region" description="Acidic residues" evidence="3">
    <location>
        <begin position="119"/>
        <end position="134"/>
    </location>
</feature>
<organism evidence="5 6">
    <name type="scientific">Cryptococcus floricola</name>
    <dbReference type="NCBI Taxonomy" id="2591691"/>
    <lineage>
        <taxon>Eukaryota</taxon>
        <taxon>Fungi</taxon>
        <taxon>Dikarya</taxon>
        <taxon>Basidiomycota</taxon>
        <taxon>Agaricomycotina</taxon>
        <taxon>Tremellomycetes</taxon>
        <taxon>Tremellales</taxon>
        <taxon>Cryptococcaceae</taxon>
        <taxon>Cryptococcus</taxon>
    </lineage>
</organism>
<feature type="compositionally biased region" description="Polar residues" evidence="3">
    <location>
        <begin position="410"/>
        <end position="433"/>
    </location>
</feature>
<evidence type="ECO:0000256" key="2">
    <source>
        <dbReference type="ARBA" id="ARBA00018987"/>
    </source>
</evidence>
<dbReference type="InterPro" id="IPR013894">
    <property type="entry name" value="RMI1_OB"/>
</dbReference>
<evidence type="ECO:0000313" key="5">
    <source>
        <dbReference type="EMBL" id="TYJ58035.1"/>
    </source>
</evidence>
<comment type="caution">
    <text evidence="5">The sequence shown here is derived from an EMBL/GenBank/DDBJ whole genome shotgun (WGS) entry which is preliminary data.</text>
</comment>
<feature type="region of interest" description="Disordered" evidence="3">
    <location>
        <begin position="114"/>
        <end position="140"/>
    </location>
</feature>
<reference evidence="5 6" key="1">
    <citation type="submission" date="2017-05" db="EMBL/GenBank/DDBJ databases">
        <title>The Genome Sequence of Tsuchiyaea wingfieldii DSM 27421.</title>
        <authorList>
            <person name="Cuomo C."/>
            <person name="Passer A."/>
            <person name="Billmyre B."/>
            <person name="Heitman J."/>
        </authorList>
    </citation>
    <scope>NUCLEOTIDE SEQUENCE [LARGE SCALE GENOMIC DNA]</scope>
    <source>
        <strain evidence="5 6">DSM 27421</strain>
    </source>
</reference>
<keyword evidence="6" id="KW-1185">Reference proteome</keyword>
<dbReference type="EMBL" id="NIDF01000007">
    <property type="protein sequence ID" value="TYJ58035.1"/>
    <property type="molecule type" value="Genomic_DNA"/>
</dbReference>
<feature type="compositionally biased region" description="Acidic residues" evidence="3">
    <location>
        <begin position="326"/>
        <end position="339"/>
    </location>
</feature>
<evidence type="ECO:0000313" key="6">
    <source>
        <dbReference type="Proteomes" id="UP000322245"/>
    </source>
</evidence>
<name>A0A5D3B2S8_9TREE</name>
<protein>
    <recommendedName>
        <fullName evidence="2">RecQ-mediated genome instability protein 1</fullName>
    </recommendedName>
</protein>
<proteinExistence type="inferred from homology"/>
<feature type="domain" description="RecQ mediated genome instability protein 1 OB-fold" evidence="4">
    <location>
        <begin position="75"/>
        <end position="214"/>
    </location>
</feature>
<feature type="compositionally biased region" description="Polar residues" evidence="3">
    <location>
        <begin position="474"/>
        <end position="489"/>
    </location>
</feature>
<feature type="compositionally biased region" description="Acidic residues" evidence="3">
    <location>
        <begin position="439"/>
        <end position="451"/>
    </location>
</feature>
<feature type="compositionally biased region" description="Acidic residues" evidence="3">
    <location>
        <begin position="374"/>
        <end position="386"/>
    </location>
</feature>
<dbReference type="Pfam" id="PF08585">
    <property type="entry name" value="RMI1_N_C"/>
    <property type="match status" value="1"/>
</dbReference>
<evidence type="ECO:0000256" key="3">
    <source>
        <dbReference type="SAM" id="MobiDB-lite"/>
    </source>
</evidence>
<feature type="region of interest" description="Disordered" evidence="3">
    <location>
        <begin position="353"/>
        <end position="451"/>
    </location>
</feature>
<feature type="compositionally biased region" description="Basic and acidic residues" evidence="3">
    <location>
        <begin position="268"/>
        <end position="284"/>
    </location>
</feature>
<dbReference type="AlphaFoldDB" id="A0A5D3B2S8"/>
<feature type="region of interest" description="Disordered" evidence="3">
    <location>
        <begin position="473"/>
        <end position="532"/>
    </location>
</feature>
<dbReference type="GO" id="GO:0016604">
    <property type="term" value="C:nuclear body"/>
    <property type="evidence" value="ECO:0007669"/>
    <property type="project" value="TreeGrafter"/>
</dbReference>
<comment type="similarity">
    <text evidence="1">Belongs to the RMI1 family.</text>
</comment>
<evidence type="ECO:0000259" key="4">
    <source>
        <dbReference type="Pfam" id="PF08585"/>
    </source>
</evidence>
<feature type="compositionally biased region" description="Basic and acidic residues" evidence="3">
    <location>
        <begin position="519"/>
        <end position="532"/>
    </location>
</feature>
<dbReference type="Gene3D" id="2.40.50.770">
    <property type="entry name" value="RecQ-mediated genome instability protein Rmi1, C-terminal domain"/>
    <property type="match status" value="1"/>
</dbReference>
<dbReference type="Proteomes" id="UP000322245">
    <property type="component" value="Unassembled WGS sequence"/>
</dbReference>
<dbReference type="GO" id="GO:0000724">
    <property type="term" value="P:double-strand break repair via homologous recombination"/>
    <property type="evidence" value="ECO:0007669"/>
    <property type="project" value="TreeGrafter"/>
</dbReference>
<feature type="compositionally biased region" description="Basic and acidic residues" evidence="3">
    <location>
        <begin position="393"/>
        <end position="403"/>
    </location>
</feature>